<dbReference type="EMBL" id="LUEZ02000151">
    <property type="protein sequence ID" value="RDB15574.1"/>
    <property type="molecule type" value="Genomic_DNA"/>
</dbReference>
<organism evidence="1 2">
    <name type="scientific">Hypsizygus marmoreus</name>
    <name type="common">White beech mushroom</name>
    <name type="synonym">Agaricus marmoreus</name>
    <dbReference type="NCBI Taxonomy" id="39966"/>
    <lineage>
        <taxon>Eukaryota</taxon>
        <taxon>Fungi</taxon>
        <taxon>Dikarya</taxon>
        <taxon>Basidiomycota</taxon>
        <taxon>Agaricomycotina</taxon>
        <taxon>Agaricomycetes</taxon>
        <taxon>Agaricomycetidae</taxon>
        <taxon>Agaricales</taxon>
        <taxon>Tricholomatineae</taxon>
        <taxon>Lyophyllaceae</taxon>
        <taxon>Hypsizygus</taxon>
    </lineage>
</organism>
<comment type="caution">
    <text evidence="1">The sequence shown here is derived from an EMBL/GenBank/DDBJ whole genome shotgun (WGS) entry which is preliminary data.</text>
</comment>
<evidence type="ECO:0000313" key="1">
    <source>
        <dbReference type="EMBL" id="RDB15574.1"/>
    </source>
</evidence>
<dbReference type="InParanoid" id="A0A369J7X9"/>
<name>A0A369J7X9_HYPMA</name>
<dbReference type="AlphaFoldDB" id="A0A369J7X9"/>
<dbReference type="Proteomes" id="UP000076154">
    <property type="component" value="Unassembled WGS sequence"/>
</dbReference>
<keyword evidence="2" id="KW-1185">Reference proteome</keyword>
<sequence length="237" mass="25894">MSKFTITPVSLTIGPDTRFSSLQTQLASSDDAELLLTVQRLLIAPASGRNGAGALNDRTLKNIVQLDRSLPSTTDRWLAMQPSALQNLSTTFFSFDSDVRAGRISTCARTPGRRRTANVLVVSRRTQCSAQHALPSVMGGPAHVAPHRLLDDICARLLAYSCARLHKMIRTQMPGLELTRNGTVDESESEGNCTKRADRTLRLLGDRGSQLGGRCDARMTMKNHKVTSPSRSRCGRC</sequence>
<gene>
    <name evidence="1" type="ORF">Hypma_004126</name>
</gene>
<proteinExistence type="predicted"/>
<evidence type="ECO:0000313" key="2">
    <source>
        <dbReference type="Proteomes" id="UP000076154"/>
    </source>
</evidence>
<reference evidence="1" key="1">
    <citation type="submission" date="2018-04" db="EMBL/GenBank/DDBJ databases">
        <title>Whole genome sequencing of Hypsizygus marmoreus.</title>
        <authorList>
            <person name="Choi I.-G."/>
            <person name="Min B."/>
            <person name="Kim J.-G."/>
            <person name="Kim S."/>
            <person name="Oh Y.-L."/>
            <person name="Kong W.-S."/>
            <person name="Park H."/>
            <person name="Jeong J."/>
            <person name="Song E.-S."/>
        </authorList>
    </citation>
    <scope>NUCLEOTIDE SEQUENCE [LARGE SCALE GENOMIC DNA]</scope>
    <source>
        <strain evidence="1">51987-8</strain>
    </source>
</reference>
<accession>A0A369J7X9</accession>
<protein>
    <submittedName>
        <fullName evidence="1">Uncharacterized protein</fullName>
    </submittedName>
</protein>